<sequence length="130" mass="14937">MNLTDDQLKALKFARNRIQCGAKYICHAVAEFYKANDDAIEHEELNHAILVYGLRDKCTSFAGFVEAMHDDIVPIIQQARIRWLDEMIEKGDVTRADDHARWAYEQSQGPQGWQKRYDGKPAVRGPYDPA</sequence>
<reference evidence="2 3" key="1">
    <citation type="submission" date="2006-12" db="EMBL/GenBank/DDBJ databases">
        <title>Genomic analysis of Burkholderia ambifaria phage BcepF1, a member of the Bcep781- like phage supergroup.</title>
        <authorList>
            <person name="Summer E.J."/>
            <person name="Robinson S."/>
            <person name="Haines C."/>
            <person name="Adams B."/>
            <person name="Daggett M."/>
            <person name="Landua J."/>
            <person name="Swanson S."/>
            <person name="Vorndam W."/>
            <person name="Morrison W."/>
            <person name="Nail K."/>
            <person name="Gonzalez C."/>
            <person name="Young R."/>
        </authorList>
    </citation>
    <scope>NUCLEOTIDE SEQUENCE [LARGE SCALE GENOMIC DNA]</scope>
</reference>
<dbReference type="GeneID" id="4818359"/>
<dbReference type="Proteomes" id="UP000001793">
    <property type="component" value="Segment"/>
</dbReference>
<dbReference type="RefSeq" id="YP_001039709.1">
    <property type="nucleotide sequence ID" value="NC_009015.1"/>
</dbReference>
<gene>
    <name evidence="2" type="ORF">BcepF1.025</name>
</gene>
<protein>
    <submittedName>
        <fullName evidence="2">Uncharacterized protein</fullName>
    </submittedName>
</protein>
<feature type="region of interest" description="Disordered" evidence="1">
    <location>
        <begin position="104"/>
        <end position="130"/>
    </location>
</feature>
<dbReference type="KEGG" id="vg:4818359"/>
<evidence type="ECO:0000313" key="2">
    <source>
        <dbReference type="EMBL" id="ABL96756.1"/>
    </source>
</evidence>
<organism evidence="2 3">
    <name type="scientific">Burkholderia phage BcepF1</name>
    <dbReference type="NCBI Taxonomy" id="2886897"/>
    <lineage>
        <taxon>Viruses</taxon>
        <taxon>Duplodnaviria</taxon>
        <taxon>Heunggongvirae</taxon>
        <taxon>Uroviricota</taxon>
        <taxon>Caudoviricetes</taxon>
        <taxon>Lindbergviridae</taxon>
        <taxon>Bcepfunavirus</taxon>
        <taxon>Bcepfunavirus bcepF1</taxon>
    </lineage>
</organism>
<name>A1YZS9_9CAUD</name>
<evidence type="ECO:0000256" key="1">
    <source>
        <dbReference type="SAM" id="MobiDB-lite"/>
    </source>
</evidence>
<dbReference type="EMBL" id="EF153632">
    <property type="protein sequence ID" value="ABL96756.1"/>
    <property type="molecule type" value="Genomic_DNA"/>
</dbReference>
<keyword evidence="3" id="KW-1185">Reference proteome</keyword>
<evidence type="ECO:0000313" key="3">
    <source>
        <dbReference type="Proteomes" id="UP000001793"/>
    </source>
</evidence>
<proteinExistence type="predicted"/>
<accession>A1YZS9</accession>